<keyword evidence="5 6" id="KW-0472">Membrane</keyword>
<feature type="transmembrane region" description="Helical" evidence="6">
    <location>
        <begin position="402"/>
        <end position="423"/>
    </location>
</feature>
<dbReference type="PANTHER" id="PTHR43791">
    <property type="entry name" value="PERMEASE-RELATED"/>
    <property type="match status" value="1"/>
</dbReference>
<dbReference type="SUPFAM" id="SSF103473">
    <property type="entry name" value="MFS general substrate transporter"/>
    <property type="match status" value="1"/>
</dbReference>
<feature type="transmembrane region" description="Helical" evidence="6">
    <location>
        <begin position="435"/>
        <end position="457"/>
    </location>
</feature>
<feature type="transmembrane region" description="Helical" evidence="6">
    <location>
        <begin position="370"/>
        <end position="390"/>
    </location>
</feature>
<dbReference type="Pfam" id="PF07690">
    <property type="entry name" value="MFS_1"/>
    <property type="match status" value="1"/>
</dbReference>
<keyword evidence="9" id="KW-1185">Reference proteome</keyword>
<sequence length="505" mass="55999">MAVGVETGAKSSLSQRDESSIVDGEIEKIQLNWTEEEERALVRKVDWHILPGLTLLYLLSFLDRSNVGNAKLEGLLVDINATDPAAYNTGLALYFLGYVLFEVPANIVLKRLNPKIWLPTITVSWGITATLQGLVRSQPGFYAARFFLGVAEAGLFPGTIFVFSMYYKRRERHWRVAIFFGGAALAGAFGGILAFAIAKMDGVGGQPGWAWIFYLEGILTTLVGLSGYYWVPGYPHDAKFLSNRDHQILIARLAADSDAADREPFRAEGVFSAFSDHLVWAYGFLFHGFAFPLYSLSLFLPTIIAGLGFASWKAQLLTVPTYSAAFAFIVLLAWLSHRSNRRAPWIVASGFLGIIGYIVILTTSTAGKRYVGTYLSVMGIYGANALLLSWPAENVSPQTKRATVTAMQIFVGDIGAIAGVLIYRPNLAQHFYRKPHLIAIGYTLFGVLAAGYLWFWMRQSNRRRDLRLSQLGTDVEAKDKVIQDSATFVNGVRQGDRHVAYRYQL</sequence>
<dbReference type="Proteomes" id="UP000054196">
    <property type="component" value="Unassembled WGS sequence"/>
</dbReference>
<dbReference type="GeneID" id="18881612"/>
<dbReference type="FunFam" id="1.20.1250.20:FF:000034">
    <property type="entry name" value="MFS general substrate transporter"/>
    <property type="match status" value="1"/>
</dbReference>
<reference evidence="9" key="1">
    <citation type="journal article" date="2012" name="Science">
        <title>The Paleozoic origin of enzymatic lignin decomposition reconstructed from 31 fungal genomes.</title>
        <authorList>
            <person name="Floudas D."/>
            <person name="Binder M."/>
            <person name="Riley R."/>
            <person name="Barry K."/>
            <person name="Blanchette R.A."/>
            <person name="Henrissat B."/>
            <person name="Martinez A.T."/>
            <person name="Otillar R."/>
            <person name="Spatafora J.W."/>
            <person name="Yadav J.S."/>
            <person name="Aerts A."/>
            <person name="Benoit I."/>
            <person name="Boyd A."/>
            <person name="Carlson A."/>
            <person name="Copeland A."/>
            <person name="Coutinho P.M."/>
            <person name="de Vries R.P."/>
            <person name="Ferreira P."/>
            <person name="Findley K."/>
            <person name="Foster B."/>
            <person name="Gaskell J."/>
            <person name="Glotzer D."/>
            <person name="Gorecki P."/>
            <person name="Heitman J."/>
            <person name="Hesse C."/>
            <person name="Hori C."/>
            <person name="Igarashi K."/>
            <person name="Jurgens J.A."/>
            <person name="Kallen N."/>
            <person name="Kersten P."/>
            <person name="Kohler A."/>
            <person name="Kuees U."/>
            <person name="Kumar T.K.A."/>
            <person name="Kuo A."/>
            <person name="LaButti K."/>
            <person name="Larrondo L.F."/>
            <person name="Lindquist E."/>
            <person name="Ling A."/>
            <person name="Lombard V."/>
            <person name="Lucas S."/>
            <person name="Lundell T."/>
            <person name="Martin R."/>
            <person name="McLaughlin D.J."/>
            <person name="Morgenstern I."/>
            <person name="Morin E."/>
            <person name="Murat C."/>
            <person name="Nagy L.G."/>
            <person name="Nolan M."/>
            <person name="Ohm R.A."/>
            <person name="Patyshakuliyeva A."/>
            <person name="Rokas A."/>
            <person name="Ruiz-Duenas F.J."/>
            <person name="Sabat G."/>
            <person name="Salamov A."/>
            <person name="Samejima M."/>
            <person name="Schmutz J."/>
            <person name="Slot J.C."/>
            <person name="St John F."/>
            <person name="Stenlid J."/>
            <person name="Sun H."/>
            <person name="Sun S."/>
            <person name="Syed K."/>
            <person name="Tsang A."/>
            <person name="Wiebenga A."/>
            <person name="Young D."/>
            <person name="Pisabarro A."/>
            <person name="Eastwood D.C."/>
            <person name="Martin F."/>
            <person name="Cullen D."/>
            <person name="Grigoriev I.V."/>
            <person name="Hibbett D.S."/>
        </authorList>
    </citation>
    <scope>NUCLEOTIDE SEQUENCE [LARGE SCALE GENOMIC DNA]</scope>
    <source>
        <strain evidence="9">HHB-11173 SS5</strain>
    </source>
</reference>
<accession>R7S466</accession>
<keyword evidence="4 6" id="KW-1133">Transmembrane helix</keyword>
<proteinExistence type="predicted"/>
<evidence type="ECO:0000256" key="2">
    <source>
        <dbReference type="ARBA" id="ARBA00022448"/>
    </source>
</evidence>
<evidence type="ECO:0000313" key="9">
    <source>
        <dbReference type="Proteomes" id="UP000054196"/>
    </source>
</evidence>
<dbReference type="GO" id="GO:0022857">
    <property type="term" value="F:transmembrane transporter activity"/>
    <property type="evidence" value="ECO:0007669"/>
    <property type="project" value="InterPro"/>
</dbReference>
<dbReference type="PANTHER" id="PTHR43791:SF22">
    <property type="entry name" value="TRANSPORTER, PUTATIVE (AFU_ORTHOLOGUE AFUA_6G11320)-RELATED"/>
    <property type="match status" value="1"/>
</dbReference>
<feature type="transmembrane region" description="Helical" evidence="6">
    <location>
        <begin position="141"/>
        <end position="164"/>
    </location>
</feature>
<feature type="transmembrane region" description="Helical" evidence="6">
    <location>
        <begin position="176"/>
        <end position="197"/>
    </location>
</feature>
<dbReference type="EMBL" id="JH687553">
    <property type="protein sequence ID" value="EIN04644.1"/>
    <property type="molecule type" value="Genomic_DNA"/>
</dbReference>
<dbReference type="InterPro" id="IPR036259">
    <property type="entry name" value="MFS_trans_sf"/>
</dbReference>
<name>R7S466_PUNST</name>
<evidence type="ECO:0000256" key="6">
    <source>
        <dbReference type="SAM" id="Phobius"/>
    </source>
</evidence>
<feature type="transmembrane region" description="Helical" evidence="6">
    <location>
        <begin position="343"/>
        <end position="364"/>
    </location>
</feature>
<evidence type="ECO:0000256" key="4">
    <source>
        <dbReference type="ARBA" id="ARBA00022989"/>
    </source>
</evidence>
<feature type="transmembrane region" description="Helical" evidence="6">
    <location>
        <begin position="209"/>
        <end position="231"/>
    </location>
</feature>
<feature type="transmembrane region" description="Helical" evidence="6">
    <location>
        <begin position="316"/>
        <end position="336"/>
    </location>
</feature>
<dbReference type="eggNOG" id="KOG2533">
    <property type="taxonomic scope" value="Eukaryota"/>
</dbReference>
<keyword evidence="2" id="KW-0813">Transport</keyword>
<dbReference type="Gene3D" id="1.20.1250.20">
    <property type="entry name" value="MFS general substrate transporter like domains"/>
    <property type="match status" value="2"/>
</dbReference>
<dbReference type="AlphaFoldDB" id="R7S466"/>
<feature type="transmembrane region" description="Helical" evidence="6">
    <location>
        <begin position="116"/>
        <end position="135"/>
    </location>
</feature>
<evidence type="ECO:0000256" key="5">
    <source>
        <dbReference type="ARBA" id="ARBA00023136"/>
    </source>
</evidence>
<feature type="transmembrane region" description="Helical" evidence="6">
    <location>
        <begin position="284"/>
        <end position="310"/>
    </location>
</feature>
<dbReference type="FunFam" id="1.20.1250.20:FF:000013">
    <property type="entry name" value="MFS general substrate transporter"/>
    <property type="match status" value="1"/>
</dbReference>
<evidence type="ECO:0000256" key="3">
    <source>
        <dbReference type="ARBA" id="ARBA00022692"/>
    </source>
</evidence>
<dbReference type="GO" id="GO:0016020">
    <property type="term" value="C:membrane"/>
    <property type="evidence" value="ECO:0007669"/>
    <property type="project" value="UniProtKB-SubCell"/>
</dbReference>
<feature type="domain" description="Major facilitator superfamily (MFS) profile" evidence="7">
    <location>
        <begin position="49"/>
        <end position="461"/>
    </location>
</feature>
<keyword evidence="3 6" id="KW-0812">Transmembrane</keyword>
<dbReference type="OMA" id="DPRWRFE"/>
<comment type="subcellular location">
    <subcellularLocation>
        <location evidence="1">Membrane</location>
        <topology evidence="1">Multi-pass membrane protein</topology>
    </subcellularLocation>
</comment>
<evidence type="ECO:0000256" key="1">
    <source>
        <dbReference type="ARBA" id="ARBA00004141"/>
    </source>
</evidence>
<organism evidence="8 9">
    <name type="scientific">Punctularia strigosozonata (strain HHB-11173)</name>
    <name type="common">White-rot fungus</name>
    <dbReference type="NCBI Taxonomy" id="741275"/>
    <lineage>
        <taxon>Eukaryota</taxon>
        <taxon>Fungi</taxon>
        <taxon>Dikarya</taxon>
        <taxon>Basidiomycota</taxon>
        <taxon>Agaricomycotina</taxon>
        <taxon>Agaricomycetes</taxon>
        <taxon>Corticiales</taxon>
        <taxon>Punctulariaceae</taxon>
        <taxon>Punctularia</taxon>
    </lineage>
</organism>
<evidence type="ECO:0000313" key="8">
    <source>
        <dbReference type="EMBL" id="EIN04644.1"/>
    </source>
</evidence>
<feature type="transmembrane region" description="Helical" evidence="6">
    <location>
        <begin position="91"/>
        <end position="109"/>
    </location>
</feature>
<evidence type="ECO:0000259" key="7">
    <source>
        <dbReference type="PROSITE" id="PS50850"/>
    </source>
</evidence>
<dbReference type="InterPro" id="IPR011701">
    <property type="entry name" value="MFS"/>
</dbReference>
<protein>
    <submittedName>
        <fullName evidence="8">MFS general substrate transporter</fullName>
    </submittedName>
</protein>
<dbReference type="PROSITE" id="PS50850">
    <property type="entry name" value="MFS"/>
    <property type="match status" value="1"/>
</dbReference>
<dbReference type="OrthoDB" id="2962993at2759"/>
<dbReference type="InterPro" id="IPR020846">
    <property type="entry name" value="MFS_dom"/>
</dbReference>
<dbReference type="HOGENOM" id="CLU_001265_0_1_1"/>
<gene>
    <name evidence="8" type="ORF">PUNSTDRAFT_146313</name>
</gene>
<dbReference type="RefSeq" id="XP_007388037.1">
    <property type="nucleotide sequence ID" value="XM_007387975.1"/>
</dbReference>
<dbReference type="KEGG" id="psq:PUNSTDRAFT_146313"/>